<organism evidence="2 3">
    <name type="scientific">Desemzia incerta</name>
    <dbReference type="NCBI Taxonomy" id="82801"/>
    <lineage>
        <taxon>Bacteria</taxon>
        <taxon>Bacillati</taxon>
        <taxon>Bacillota</taxon>
        <taxon>Bacilli</taxon>
        <taxon>Lactobacillales</taxon>
        <taxon>Carnobacteriaceae</taxon>
        <taxon>Desemzia</taxon>
    </lineage>
</organism>
<evidence type="ECO:0000313" key="2">
    <source>
        <dbReference type="EMBL" id="SFQ33158.1"/>
    </source>
</evidence>
<evidence type="ECO:0000313" key="3">
    <source>
        <dbReference type="Proteomes" id="UP000199136"/>
    </source>
</evidence>
<evidence type="ECO:0000259" key="1">
    <source>
        <dbReference type="Pfam" id="PF04765"/>
    </source>
</evidence>
<accession>A0A1I5XMI7</accession>
<name>A0A1I5XMI7_9LACT</name>
<gene>
    <name evidence="2" type="ORF">SAMN04488506_1493</name>
</gene>
<proteinExistence type="predicted"/>
<keyword evidence="3" id="KW-1185">Reference proteome</keyword>
<dbReference type="STRING" id="82801.SAMN04488506_1493"/>
<dbReference type="Pfam" id="PF04765">
    <property type="entry name" value="TOD1_MUCI70"/>
    <property type="match status" value="1"/>
</dbReference>
<sequence>MIYLIQKEGMAMKNKVAIYTATTEQTIFNEQPSILAAQCDYICFAEDPAIQSSIWQMRSFPNTGLDADRKITHVKLLPHLLLPEYDYTIWIENPTDSVLNSLHQWIEKELFKDTFNLYALKHTEAYSAYDMAVSAIKHQTDRIETITLQMQSYQNQYYPSSCGISDTSVLFRKNHSPEVSQLMERWWEEITTFSFLDSLSFNYVLWKNNFNISYLVTEQQLVSTIEDTDQENVVS</sequence>
<reference evidence="2 3" key="1">
    <citation type="submission" date="2016-10" db="EMBL/GenBank/DDBJ databases">
        <authorList>
            <person name="de Groot N.N."/>
        </authorList>
    </citation>
    <scope>NUCLEOTIDE SEQUENCE [LARGE SCALE GENOMIC DNA]</scope>
    <source>
        <strain evidence="2 3">DSM 20581</strain>
    </source>
</reference>
<dbReference type="EMBL" id="FOXW01000005">
    <property type="protein sequence ID" value="SFQ33158.1"/>
    <property type="molecule type" value="Genomic_DNA"/>
</dbReference>
<feature type="domain" description="TOD1/MUCI70 glycosyltransferase-like" evidence="1">
    <location>
        <begin position="54"/>
        <end position="209"/>
    </location>
</feature>
<dbReference type="InterPro" id="IPR048354">
    <property type="entry name" value="TOD1_MUCI70_glycTrfase_dom"/>
</dbReference>
<dbReference type="OrthoDB" id="396512at2"/>
<dbReference type="AlphaFoldDB" id="A0A1I5XMI7"/>
<protein>
    <recommendedName>
        <fullName evidence="1">TOD1/MUCI70 glycosyltransferase-like domain-containing protein</fullName>
    </recommendedName>
</protein>
<dbReference type="Proteomes" id="UP000199136">
    <property type="component" value="Unassembled WGS sequence"/>
</dbReference>